<dbReference type="Proteomes" id="UP001517376">
    <property type="component" value="Unassembled WGS sequence"/>
</dbReference>
<organism evidence="1 2">
    <name type="scientific">Paragemmobacter ruber</name>
    <dbReference type="NCBI Taxonomy" id="1985673"/>
    <lineage>
        <taxon>Bacteria</taxon>
        <taxon>Pseudomonadati</taxon>
        <taxon>Pseudomonadota</taxon>
        <taxon>Alphaproteobacteria</taxon>
        <taxon>Rhodobacterales</taxon>
        <taxon>Paracoccaceae</taxon>
        <taxon>Paragemmobacter</taxon>
    </lineage>
</organism>
<keyword evidence="2" id="KW-1185">Reference proteome</keyword>
<evidence type="ECO:0000313" key="2">
    <source>
        <dbReference type="Proteomes" id="UP001517376"/>
    </source>
</evidence>
<proteinExistence type="predicted"/>
<reference evidence="2" key="1">
    <citation type="submission" date="2020-01" db="EMBL/GenBank/DDBJ databases">
        <title>Sphingomonas sp. strain CSW-10.</title>
        <authorList>
            <person name="Chen W.-M."/>
        </authorList>
    </citation>
    <scope>NUCLEOTIDE SEQUENCE [LARGE SCALE GENOMIC DNA]</scope>
    <source>
        <strain evidence="2">CCP-1</strain>
    </source>
</reference>
<dbReference type="Pfam" id="PF20553">
    <property type="entry name" value="Methyltransf_35"/>
    <property type="match status" value="1"/>
</dbReference>
<evidence type="ECO:0000313" key="1">
    <source>
        <dbReference type="EMBL" id="NBE09585.1"/>
    </source>
</evidence>
<protein>
    <submittedName>
        <fullName evidence="1">Uncharacterized protein</fullName>
    </submittedName>
</protein>
<sequence length="313" mass="35338">MDRELFSEFVACLLSGRDPTKYVYASMGGQHLADHRSIYRRSGLKALYSFDAEGNVVGRQRFNRPFNSVVCEQHYSGELPGKIDAILSRFNADNLIVWLDYTDPHTRFAQLGEVELLSSRFDAGDVLRVTFCADITRIEKHKSQLPKAERTAEEERAAVLKLHLGEYFPNSIQSVLPSEVPGAFSMCVKRAIEKGVAAGSRKLVPLPVLNTSYIDSTAMCVVTVLFQDKDETVKVPTGWGYAPASWTDFMIIDIPDITPSEKAIFDQLMHQDLEALHQTLGFRLDDSDQRAEVLLANYRKFHRYYPTFESIAS</sequence>
<accession>A0ABW9YAD5</accession>
<dbReference type="EMBL" id="JAAATW010000008">
    <property type="protein sequence ID" value="NBE09585.1"/>
    <property type="molecule type" value="Genomic_DNA"/>
</dbReference>
<dbReference type="InterPro" id="IPR046788">
    <property type="entry name" value="Methyltransf_35"/>
</dbReference>
<gene>
    <name evidence="1" type="ORF">GU920_18745</name>
</gene>
<name>A0ABW9YAD5_9RHOB</name>
<comment type="caution">
    <text evidence="1">The sequence shown here is derived from an EMBL/GenBank/DDBJ whole genome shotgun (WGS) entry which is preliminary data.</text>
</comment>